<comment type="caution">
    <text evidence="1">The sequence shown here is derived from an EMBL/GenBank/DDBJ whole genome shotgun (WGS) entry which is preliminary data.</text>
</comment>
<keyword evidence="2" id="KW-1185">Reference proteome</keyword>
<evidence type="ECO:0000313" key="2">
    <source>
        <dbReference type="Proteomes" id="UP000032142"/>
    </source>
</evidence>
<proteinExistence type="predicted"/>
<protein>
    <submittedName>
        <fullName evidence="1">Uncharacterized protein</fullName>
    </submittedName>
</protein>
<organism evidence="1 2">
    <name type="scientific">Gossypium arboreum</name>
    <name type="common">Tree cotton</name>
    <name type="synonym">Gossypium nanking</name>
    <dbReference type="NCBI Taxonomy" id="29729"/>
    <lineage>
        <taxon>Eukaryota</taxon>
        <taxon>Viridiplantae</taxon>
        <taxon>Streptophyta</taxon>
        <taxon>Embryophyta</taxon>
        <taxon>Tracheophyta</taxon>
        <taxon>Spermatophyta</taxon>
        <taxon>Magnoliopsida</taxon>
        <taxon>eudicotyledons</taxon>
        <taxon>Gunneridae</taxon>
        <taxon>Pentapetalae</taxon>
        <taxon>rosids</taxon>
        <taxon>malvids</taxon>
        <taxon>Malvales</taxon>
        <taxon>Malvaceae</taxon>
        <taxon>Malvoideae</taxon>
        <taxon>Gossypium</taxon>
    </lineage>
</organism>
<accession>A0A0B0N1G8</accession>
<gene>
    <name evidence="1" type="ORF">F383_35242</name>
</gene>
<sequence>MFCVCLFVYDCIALHNHRKEVLINI</sequence>
<dbReference type="Proteomes" id="UP000032142">
    <property type="component" value="Unassembled WGS sequence"/>
</dbReference>
<evidence type="ECO:0000313" key="1">
    <source>
        <dbReference type="EMBL" id="KHG08233.1"/>
    </source>
</evidence>
<name>A0A0B0N1G8_GOSAR</name>
<dbReference type="AlphaFoldDB" id="A0A0B0N1G8"/>
<dbReference type="EMBL" id="JRRC01492398">
    <property type="protein sequence ID" value="KHG08233.1"/>
    <property type="molecule type" value="Genomic_DNA"/>
</dbReference>
<reference evidence="2" key="1">
    <citation type="submission" date="2014-09" db="EMBL/GenBank/DDBJ databases">
        <authorList>
            <person name="Mudge J."/>
            <person name="Ramaraj T."/>
            <person name="Lindquist I.E."/>
            <person name="Bharti A.K."/>
            <person name="Sundararajan A."/>
            <person name="Cameron C.T."/>
            <person name="Woodward J.E."/>
            <person name="May G.D."/>
            <person name="Brubaker C."/>
            <person name="Broadhvest J."/>
            <person name="Wilkins T.A."/>
        </authorList>
    </citation>
    <scope>NUCLEOTIDE SEQUENCE</scope>
    <source>
        <strain evidence="2">cv. AKA8401</strain>
    </source>
</reference>